<dbReference type="Pfam" id="PF17940">
    <property type="entry name" value="TetR_C_31"/>
    <property type="match status" value="1"/>
</dbReference>
<sequence>MGNREALLAGARHCLMEKGWGRTTVRDIAAAAGGISHAAIGYHFGSKDALLNAALVEAMDEWGDQIWGTMSGSGDTEDMWAAVVDSFAENRALFAASFELLMQAQRSPELQRYLATAQEQGRRGLAARLTGVDESEVPDATVRTLGAVQMALLNGVLTQWLSDPETAPSGAEVAAGLRALAEATSGPENKQTARHRPYRATAANNKEDEP</sequence>
<dbReference type="PANTHER" id="PTHR30055:SF219">
    <property type="entry name" value="TRANSCRIPTIONAL REGULATORY PROTEIN"/>
    <property type="match status" value="1"/>
</dbReference>
<evidence type="ECO:0000256" key="3">
    <source>
        <dbReference type="SAM" id="MobiDB-lite"/>
    </source>
</evidence>
<dbReference type="InterPro" id="IPR009057">
    <property type="entry name" value="Homeodomain-like_sf"/>
</dbReference>
<dbReference type="GO" id="GO:0000976">
    <property type="term" value="F:transcription cis-regulatory region binding"/>
    <property type="evidence" value="ECO:0007669"/>
    <property type="project" value="TreeGrafter"/>
</dbReference>
<keyword evidence="1 2" id="KW-0238">DNA-binding</keyword>
<name>A0A7K3M7N4_9ACTN</name>
<dbReference type="EMBL" id="WLZY01000006">
    <property type="protein sequence ID" value="NDL58952.1"/>
    <property type="molecule type" value="Genomic_DNA"/>
</dbReference>
<comment type="caution">
    <text evidence="5">The sequence shown here is derived from an EMBL/GenBank/DDBJ whole genome shotgun (WGS) entry which is preliminary data.</text>
</comment>
<evidence type="ECO:0000313" key="6">
    <source>
        <dbReference type="Proteomes" id="UP000460435"/>
    </source>
</evidence>
<dbReference type="AlphaFoldDB" id="A0A7K3M7N4"/>
<dbReference type="Proteomes" id="UP000460435">
    <property type="component" value="Unassembled WGS sequence"/>
</dbReference>
<dbReference type="InterPro" id="IPR050109">
    <property type="entry name" value="HTH-type_TetR-like_transc_reg"/>
</dbReference>
<dbReference type="InterPro" id="IPR041583">
    <property type="entry name" value="TetR_C_31"/>
</dbReference>
<dbReference type="PROSITE" id="PS50977">
    <property type="entry name" value="HTH_TETR_2"/>
    <property type="match status" value="1"/>
</dbReference>
<dbReference type="InterPro" id="IPR001647">
    <property type="entry name" value="HTH_TetR"/>
</dbReference>
<accession>A0A7K3M7N4</accession>
<dbReference type="RefSeq" id="WP_162451655.1">
    <property type="nucleotide sequence ID" value="NZ_WLZY01000006.1"/>
</dbReference>
<dbReference type="Pfam" id="PF00440">
    <property type="entry name" value="TetR_N"/>
    <property type="match status" value="1"/>
</dbReference>
<protein>
    <submittedName>
        <fullName evidence="5">TetR family transcriptional regulator</fullName>
    </submittedName>
</protein>
<dbReference type="Gene3D" id="1.10.357.10">
    <property type="entry name" value="Tetracycline Repressor, domain 2"/>
    <property type="match status" value="1"/>
</dbReference>
<feature type="region of interest" description="Disordered" evidence="3">
    <location>
        <begin position="179"/>
        <end position="210"/>
    </location>
</feature>
<feature type="domain" description="HTH tetR-type" evidence="4">
    <location>
        <begin position="1"/>
        <end position="62"/>
    </location>
</feature>
<dbReference type="InterPro" id="IPR036271">
    <property type="entry name" value="Tet_transcr_reg_TetR-rel_C_sf"/>
</dbReference>
<dbReference type="SUPFAM" id="SSF46689">
    <property type="entry name" value="Homeodomain-like"/>
    <property type="match status" value="1"/>
</dbReference>
<organism evidence="5 6">
    <name type="scientific">Phytoactinopolyspora mesophila</name>
    <dbReference type="NCBI Taxonomy" id="2650750"/>
    <lineage>
        <taxon>Bacteria</taxon>
        <taxon>Bacillati</taxon>
        <taxon>Actinomycetota</taxon>
        <taxon>Actinomycetes</taxon>
        <taxon>Jiangellales</taxon>
        <taxon>Jiangellaceae</taxon>
        <taxon>Phytoactinopolyspora</taxon>
    </lineage>
</organism>
<gene>
    <name evidence="5" type="ORF">F7O44_17930</name>
</gene>
<keyword evidence="6" id="KW-1185">Reference proteome</keyword>
<dbReference type="SUPFAM" id="SSF48498">
    <property type="entry name" value="Tetracyclin repressor-like, C-terminal domain"/>
    <property type="match status" value="1"/>
</dbReference>
<evidence type="ECO:0000259" key="4">
    <source>
        <dbReference type="PROSITE" id="PS50977"/>
    </source>
</evidence>
<feature type="DNA-binding region" description="H-T-H motif" evidence="2">
    <location>
        <begin position="25"/>
        <end position="44"/>
    </location>
</feature>
<dbReference type="PANTHER" id="PTHR30055">
    <property type="entry name" value="HTH-TYPE TRANSCRIPTIONAL REGULATOR RUTR"/>
    <property type="match status" value="1"/>
</dbReference>
<evidence type="ECO:0000256" key="1">
    <source>
        <dbReference type="ARBA" id="ARBA00023125"/>
    </source>
</evidence>
<proteinExistence type="predicted"/>
<dbReference type="GO" id="GO:0003700">
    <property type="term" value="F:DNA-binding transcription factor activity"/>
    <property type="evidence" value="ECO:0007669"/>
    <property type="project" value="TreeGrafter"/>
</dbReference>
<evidence type="ECO:0000313" key="5">
    <source>
        <dbReference type="EMBL" id="NDL58952.1"/>
    </source>
</evidence>
<evidence type="ECO:0000256" key="2">
    <source>
        <dbReference type="PROSITE-ProRule" id="PRU00335"/>
    </source>
</evidence>
<reference evidence="5 6" key="1">
    <citation type="submission" date="2019-11" db="EMBL/GenBank/DDBJ databases">
        <authorList>
            <person name="Li X.-J."/>
            <person name="Feng X.-M."/>
        </authorList>
    </citation>
    <scope>NUCLEOTIDE SEQUENCE [LARGE SCALE GENOMIC DNA]</scope>
    <source>
        <strain evidence="5 6">XMNu-373</strain>
    </source>
</reference>